<organism evidence="4 5">
    <name type="scientific">Streptomyces albus</name>
    <dbReference type="NCBI Taxonomy" id="1888"/>
    <lineage>
        <taxon>Bacteria</taxon>
        <taxon>Bacillati</taxon>
        <taxon>Actinomycetota</taxon>
        <taxon>Actinomycetes</taxon>
        <taxon>Kitasatosporales</taxon>
        <taxon>Streptomycetaceae</taxon>
        <taxon>Streptomyces</taxon>
    </lineage>
</organism>
<evidence type="ECO:0000259" key="3">
    <source>
        <dbReference type="Pfam" id="PF01361"/>
    </source>
</evidence>
<reference evidence="4 5" key="1">
    <citation type="submission" date="2018-10" db="EMBL/GenBank/DDBJ databases">
        <title>Isolation of pseudouridimycin from Streptomyces albus DSM 40763.</title>
        <authorList>
            <person name="Rosenqvist P."/>
            <person name="Metsae-Ketelae M."/>
            <person name="Virta P."/>
        </authorList>
    </citation>
    <scope>NUCLEOTIDE SEQUENCE [LARGE SCALE GENOMIC DNA]</scope>
    <source>
        <strain evidence="4 5">DSM 40763</strain>
    </source>
</reference>
<dbReference type="PANTHER" id="PTHR35530:SF2">
    <property type="entry name" value="BSL4019 PROTEIN"/>
    <property type="match status" value="1"/>
</dbReference>
<dbReference type="Gene3D" id="3.30.429.10">
    <property type="entry name" value="Macrophage Migration Inhibitory Factor"/>
    <property type="match status" value="1"/>
</dbReference>
<dbReference type="Pfam" id="PF01361">
    <property type="entry name" value="Tautomerase"/>
    <property type="match status" value="1"/>
</dbReference>
<proteinExistence type="inferred from homology"/>
<dbReference type="SUPFAM" id="SSF55331">
    <property type="entry name" value="Tautomerase/MIF"/>
    <property type="match status" value="1"/>
</dbReference>
<comment type="caution">
    <text evidence="4">The sequence shown here is derived from an EMBL/GenBank/DDBJ whole genome shotgun (WGS) entry which is preliminary data.</text>
</comment>
<name>A0A8H1L9D9_9ACTN</name>
<protein>
    <submittedName>
        <fullName evidence="4">4-oxalocrotonate tautomerase</fullName>
    </submittedName>
</protein>
<feature type="domain" description="4-oxalocrotonate tautomerase-like" evidence="3">
    <location>
        <begin position="2"/>
        <end position="61"/>
    </location>
</feature>
<gene>
    <name evidence="4" type="ORF">D8771_22585</name>
</gene>
<dbReference type="PANTHER" id="PTHR35530">
    <property type="entry name" value="TAUTOMERASE-RELATED"/>
    <property type="match status" value="1"/>
</dbReference>
<comment type="similarity">
    <text evidence="1">Belongs to the 4-oxalocrotonate tautomerase family.</text>
</comment>
<sequence>MPFANFKVPEKTLTTKQKEKIVTRTTELFVEIYGERARANTMVLVEDVTDGGWGISGNVLTLATLGQATEEATEDGSGAAGAA</sequence>
<dbReference type="EMBL" id="RCIY01000069">
    <property type="protein sequence ID" value="TGG80568.1"/>
    <property type="molecule type" value="Genomic_DNA"/>
</dbReference>
<dbReference type="RefSeq" id="WP_016470555.1">
    <property type="nucleotide sequence ID" value="NZ_BNEJ01000031.1"/>
</dbReference>
<dbReference type="GeneID" id="75180623"/>
<dbReference type="Proteomes" id="UP000298111">
    <property type="component" value="Unassembled WGS sequence"/>
</dbReference>
<dbReference type="InterPro" id="IPR004370">
    <property type="entry name" value="4-OT-like_dom"/>
</dbReference>
<keyword evidence="2" id="KW-0413">Isomerase</keyword>
<dbReference type="GO" id="GO:0016853">
    <property type="term" value="F:isomerase activity"/>
    <property type="evidence" value="ECO:0007669"/>
    <property type="project" value="UniProtKB-KW"/>
</dbReference>
<evidence type="ECO:0000313" key="4">
    <source>
        <dbReference type="EMBL" id="TGG80568.1"/>
    </source>
</evidence>
<accession>A0A8H1L9D9</accession>
<evidence type="ECO:0000256" key="2">
    <source>
        <dbReference type="ARBA" id="ARBA00023235"/>
    </source>
</evidence>
<dbReference type="AlphaFoldDB" id="A0A8H1L9D9"/>
<evidence type="ECO:0000256" key="1">
    <source>
        <dbReference type="ARBA" id="ARBA00006723"/>
    </source>
</evidence>
<dbReference type="InterPro" id="IPR014347">
    <property type="entry name" value="Tautomerase/MIF_sf"/>
</dbReference>
<evidence type="ECO:0000313" key="5">
    <source>
        <dbReference type="Proteomes" id="UP000298111"/>
    </source>
</evidence>